<dbReference type="PROSITE" id="PS50801">
    <property type="entry name" value="STAS"/>
    <property type="match status" value="1"/>
</dbReference>
<evidence type="ECO:0000313" key="3">
    <source>
        <dbReference type="Proteomes" id="UP000316628"/>
    </source>
</evidence>
<protein>
    <submittedName>
        <fullName evidence="2">Anti-anti-sigma factor</fullName>
    </submittedName>
</protein>
<name>A0A543J9E0_9PSEU</name>
<evidence type="ECO:0000313" key="2">
    <source>
        <dbReference type="EMBL" id="TQM79428.1"/>
    </source>
</evidence>
<comment type="caution">
    <text evidence="2">The sequence shown here is derived from an EMBL/GenBank/DDBJ whole genome shotgun (WGS) entry which is preliminary data.</text>
</comment>
<reference evidence="2 3" key="1">
    <citation type="submission" date="2019-06" db="EMBL/GenBank/DDBJ databases">
        <title>Sequencing the genomes of 1000 actinobacteria strains.</title>
        <authorList>
            <person name="Klenk H.-P."/>
        </authorList>
    </citation>
    <scope>NUCLEOTIDE SEQUENCE [LARGE SCALE GENOMIC DNA]</scope>
    <source>
        <strain evidence="2 3">DSM 45456</strain>
    </source>
</reference>
<dbReference type="SUPFAM" id="SSF52091">
    <property type="entry name" value="SpoIIaa-like"/>
    <property type="match status" value="1"/>
</dbReference>
<dbReference type="EMBL" id="VFPP01000001">
    <property type="protein sequence ID" value="TQM79428.1"/>
    <property type="molecule type" value="Genomic_DNA"/>
</dbReference>
<sequence>MNPQALQCTLAVLDAHTARIVLSGDIVYDNGDQLLVMVDELLTVHGVRAIRLDCGGIGFCDSYGLSTLLAVRRRVAAAGAQLELDNRRPSLDRLMRRTHTFQHLTGTVARQREEADS</sequence>
<feature type="domain" description="STAS" evidence="1">
    <location>
        <begin position="20"/>
        <end position="98"/>
    </location>
</feature>
<proteinExistence type="predicted"/>
<organism evidence="2 3">
    <name type="scientific">Saccharothrix saharensis</name>
    <dbReference type="NCBI Taxonomy" id="571190"/>
    <lineage>
        <taxon>Bacteria</taxon>
        <taxon>Bacillati</taxon>
        <taxon>Actinomycetota</taxon>
        <taxon>Actinomycetes</taxon>
        <taxon>Pseudonocardiales</taxon>
        <taxon>Pseudonocardiaceae</taxon>
        <taxon>Saccharothrix</taxon>
    </lineage>
</organism>
<dbReference type="InterPro" id="IPR036513">
    <property type="entry name" value="STAS_dom_sf"/>
</dbReference>
<dbReference type="RefSeq" id="WP_141976726.1">
    <property type="nucleotide sequence ID" value="NZ_VFPP01000001.1"/>
</dbReference>
<dbReference type="InterPro" id="IPR002645">
    <property type="entry name" value="STAS_dom"/>
</dbReference>
<gene>
    <name evidence="2" type="ORF">FHX81_1735</name>
</gene>
<dbReference type="Proteomes" id="UP000316628">
    <property type="component" value="Unassembled WGS sequence"/>
</dbReference>
<dbReference type="CDD" id="cd07043">
    <property type="entry name" value="STAS_anti-anti-sigma_factors"/>
    <property type="match status" value="1"/>
</dbReference>
<dbReference type="AlphaFoldDB" id="A0A543J9E0"/>
<evidence type="ECO:0000259" key="1">
    <source>
        <dbReference type="PROSITE" id="PS50801"/>
    </source>
</evidence>
<dbReference type="Gene3D" id="3.30.750.24">
    <property type="entry name" value="STAS domain"/>
    <property type="match status" value="1"/>
</dbReference>
<accession>A0A543J9E0</accession>
<keyword evidence="3" id="KW-1185">Reference proteome</keyword>
<dbReference type="InterPro" id="IPR058548">
    <property type="entry name" value="MlaB-like_STAS"/>
</dbReference>
<dbReference type="OrthoDB" id="4249752at2"/>
<dbReference type="Pfam" id="PF13466">
    <property type="entry name" value="STAS_2"/>
    <property type="match status" value="1"/>
</dbReference>